<dbReference type="RefSeq" id="WP_375061365.1">
    <property type="nucleotide sequence ID" value="NZ_JBHGBT010000002.1"/>
</dbReference>
<comment type="caution">
    <text evidence="1">The sequence shown here is derived from an EMBL/GenBank/DDBJ whole genome shotgun (WGS) entry which is preliminary data.</text>
</comment>
<evidence type="ECO:0000313" key="2">
    <source>
        <dbReference type="Proteomes" id="UP001577267"/>
    </source>
</evidence>
<dbReference type="Proteomes" id="UP001577267">
    <property type="component" value="Unassembled WGS sequence"/>
</dbReference>
<proteinExistence type="predicted"/>
<evidence type="ECO:0000313" key="1">
    <source>
        <dbReference type="EMBL" id="MFB4193325.1"/>
    </source>
</evidence>
<protein>
    <submittedName>
        <fullName evidence="1">Uncharacterized protein</fullName>
    </submittedName>
</protein>
<dbReference type="EMBL" id="JBHGBT010000002">
    <property type="protein sequence ID" value="MFB4193325.1"/>
    <property type="molecule type" value="Genomic_DNA"/>
</dbReference>
<accession>A0ABV4ZGR5</accession>
<keyword evidence="2" id="KW-1185">Reference proteome</keyword>
<gene>
    <name evidence="1" type="ORF">ACE11A_03005</name>
</gene>
<name>A0ABV4ZGR5_9ACTN</name>
<sequence>MLPIGAGLQNERLMPPIEKVHTESAAPAVPARISRGWQDEYALWRDQKPPPQSA</sequence>
<organism evidence="1 2">
    <name type="scientific">Streptomyces carpaticus</name>
    <dbReference type="NCBI Taxonomy" id="285558"/>
    <lineage>
        <taxon>Bacteria</taxon>
        <taxon>Bacillati</taxon>
        <taxon>Actinomycetota</taxon>
        <taxon>Actinomycetes</taxon>
        <taxon>Kitasatosporales</taxon>
        <taxon>Streptomycetaceae</taxon>
        <taxon>Streptomyces</taxon>
    </lineage>
</organism>
<reference evidence="1 2" key="1">
    <citation type="submission" date="2024-09" db="EMBL/GenBank/DDBJ databases">
        <title>Draft genome sequence of multifaceted antimicrobials producing Streptomyces sp. strain FH1.</title>
        <authorList>
            <person name="Hassan F."/>
            <person name="Ali H."/>
            <person name="Hassan N."/>
            <person name="Nawaz A."/>
        </authorList>
    </citation>
    <scope>NUCLEOTIDE SEQUENCE [LARGE SCALE GENOMIC DNA]</scope>
    <source>
        <strain evidence="1 2">FH1</strain>
    </source>
</reference>